<dbReference type="KEGG" id="arf:AR1Y2_0507"/>
<dbReference type="Pfam" id="PF06923">
    <property type="entry name" value="GutM"/>
    <property type="match status" value="1"/>
</dbReference>
<keyword evidence="2" id="KW-1185">Reference proteome</keyword>
<proteinExistence type="predicted"/>
<sequence>MKLTMAIVFGGIVIAWLLQGFFAFSQARNIQKTYKELTDRYAKDYCIGFGQAKGRFFGKGCILLVVADRNMIVKDSVKLAGVSVLSRMRPNRDLIGRDLSLTVRKEEFLQLRDQPKRRFIKKRDQRKTSEEKAISLAARNIYDYINQKNQVSQA</sequence>
<dbReference type="RefSeq" id="WP_137327562.1">
    <property type="nucleotide sequence ID" value="NZ_CP040058.1"/>
</dbReference>
<evidence type="ECO:0008006" key="3">
    <source>
        <dbReference type="Google" id="ProtNLM"/>
    </source>
</evidence>
<evidence type="ECO:0000313" key="2">
    <source>
        <dbReference type="Proteomes" id="UP000298653"/>
    </source>
</evidence>
<dbReference type="EMBL" id="CP040058">
    <property type="protein sequence ID" value="QCP33961.1"/>
    <property type="molecule type" value="Genomic_DNA"/>
</dbReference>
<gene>
    <name evidence="1" type="ORF">AR1Y2_0507</name>
</gene>
<dbReference type="OrthoDB" id="7907309at2"/>
<dbReference type="AlphaFoldDB" id="A0A4P8IBJ3"/>
<evidence type="ECO:0000313" key="1">
    <source>
        <dbReference type="EMBL" id="QCP33961.1"/>
    </source>
</evidence>
<dbReference type="InterPro" id="IPR009693">
    <property type="entry name" value="Glucitol_operon_activator"/>
</dbReference>
<accession>A0A4P8IBJ3</accession>
<dbReference type="Proteomes" id="UP000298653">
    <property type="component" value="Chromosome"/>
</dbReference>
<organism evidence="1 2">
    <name type="scientific">Anaerostipes rhamnosivorans</name>
    <dbReference type="NCBI Taxonomy" id="1229621"/>
    <lineage>
        <taxon>Bacteria</taxon>
        <taxon>Bacillati</taxon>
        <taxon>Bacillota</taxon>
        <taxon>Clostridia</taxon>
        <taxon>Lachnospirales</taxon>
        <taxon>Lachnospiraceae</taxon>
        <taxon>Anaerostipes</taxon>
    </lineage>
</organism>
<name>A0A4P8IBJ3_9FIRM</name>
<reference evidence="1 2" key="1">
    <citation type="submission" date="2019-05" db="EMBL/GenBank/DDBJ databases">
        <title>Complete genome sequencing of Anaerostipes rhamnosivorans.</title>
        <authorList>
            <person name="Bui T.P.N."/>
            <person name="de Vos W.M."/>
        </authorList>
    </citation>
    <scope>NUCLEOTIDE SEQUENCE [LARGE SCALE GENOMIC DNA]</scope>
    <source>
        <strain evidence="1 2">1y2</strain>
    </source>
</reference>
<protein>
    <recommendedName>
        <fullName evidence="3">Glucitol operon activator protein</fullName>
    </recommendedName>
</protein>